<dbReference type="SUPFAM" id="SSF54928">
    <property type="entry name" value="RNA-binding domain, RBD"/>
    <property type="match status" value="1"/>
</dbReference>
<keyword evidence="7" id="KW-1185">Reference proteome</keyword>
<protein>
    <recommendedName>
        <fullName evidence="5">RRM domain-containing protein</fullName>
    </recommendedName>
</protein>
<feature type="non-terminal residue" evidence="6">
    <location>
        <position position="1"/>
    </location>
</feature>
<organism evidence="6 7">
    <name type="scientific">Syncephalis pseudoplumigaleata</name>
    <dbReference type="NCBI Taxonomy" id="1712513"/>
    <lineage>
        <taxon>Eukaryota</taxon>
        <taxon>Fungi</taxon>
        <taxon>Fungi incertae sedis</taxon>
        <taxon>Zoopagomycota</taxon>
        <taxon>Zoopagomycotina</taxon>
        <taxon>Zoopagomycetes</taxon>
        <taxon>Zoopagales</taxon>
        <taxon>Piptocephalidaceae</taxon>
        <taxon>Syncephalis</taxon>
    </lineage>
</organism>
<evidence type="ECO:0000256" key="1">
    <source>
        <dbReference type="ARBA" id="ARBA00004604"/>
    </source>
</evidence>
<keyword evidence="3" id="KW-0539">Nucleus</keyword>
<evidence type="ECO:0000313" key="6">
    <source>
        <dbReference type="EMBL" id="RKP23526.1"/>
    </source>
</evidence>
<dbReference type="Proteomes" id="UP000278143">
    <property type="component" value="Unassembled WGS sequence"/>
</dbReference>
<comment type="subcellular location">
    <subcellularLocation>
        <location evidence="1">Nucleus</location>
        <location evidence="1">Nucleolus</location>
    </subcellularLocation>
</comment>
<dbReference type="GO" id="GO:0005730">
    <property type="term" value="C:nucleolus"/>
    <property type="evidence" value="ECO:0007669"/>
    <property type="project" value="UniProtKB-SubCell"/>
</dbReference>
<name>A0A4P9YU86_9FUNG</name>
<evidence type="ECO:0000256" key="2">
    <source>
        <dbReference type="ARBA" id="ARBA00022884"/>
    </source>
</evidence>
<dbReference type="EMBL" id="KZ990904">
    <property type="protein sequence ID" value="RKP23526.1"/>
    <property type="molecule type" value="Genomic_DNA"/>
</dbReference>
<accession>A0A4P9YU86</accession>
<sequence>GVVYVGRIPHGFYEDEMRGYFGQFGTVSRLRLSRNKKTGRSKHYAFVEFADADVADVVADTMNNYLLFGHLLKCQVVPAHKVHARLFDGANRKFKPLPLHKMAREEHNRTRTPEEVERHTKRLLRKEQQKRKRLQDAGIDYAFPGFVSDHCDAG</sequence>
<dbReference type="InterPro" id="IPR035979">
    <property type="entry name" value="RBD_domain_sf"/>
</dbReference>
<evidence type="ECO:0000256" key="4">
    <source>
        <dbReference type="PROSITE-ProRule" id="PRU00176"/>
    </source>
</evidence>
<evidence type="ECO:0000259" key="5">
    <source>
        <dbReference type="PROSITE" id="PS50102"/>
    </source>
</evidence>
<gene>
    <name evidence="6" type="ORF">SYNPS1DRAFT_18451</name>
</gene>
<evidence type="ECO:0000313" key="7">
    <source>
        <dbReference type="Proteomes" id="UP000278143"/>
    </source>
</evidence>
<dbReference type="InterPro" id="IPR012677">
    <property type="entry name" value="Nucleotide-bd_a/b_plait_sf"/>
</dbReference>
<feature type="domain" description="RRM" evidence="5">
    <location>
        <begin position="1"/>
        <end position="79"/>
    </location>
</feature>
<reference evidence="7" key="1">
    <citation type="journal article" date="2018" name="Nat. Microbiol.">
        <title>Leveraging single-cell genomics to expand the fungal tree of life.</title>
        <authorList>
            <person name="Ahrendt S.R."/>
            <person name="Quandt C.A."/>
            <person name="Ciobanu D."/>
            <person name="Clum A."/>
            <person name="Salamov A."/>
            <person name="Andreopoulos B."/>
            <person name="Cheng J.F."/>
            <person name="Woyke T."/>
            <person name="Pelin A."/>
            <person name="Henrissat B."/>
            <person name="Reynolds N.K."/>
            <person name="Benny G.L."/>
            <person name="Smith M.E."/>
            <person name="James T.Y."/>
            <person name="Grigoriev I.V."/>
        </authorList>
    </citation>
    <scope>NUCLEOTIDE SEQUENCE [LARGE SCALE GENOMIC DNA]</scope>
    <source>
        <strain evidence="7">Benny S71-1</strain>
    </source>
</reference>
<keyword evidence="2 4" id="KW-0694">RNA-binding</keyword>
<dbReference type="PROSITE" id="PS50102">
    <property type="entry name" value="RRM"/>
    <property type="match status" value="1"/>
</dbReference>
<dbReference type="Gene3D" id="3.30.70.330">
    <property type="match status" value="1"/>
</dbReference>
<dbReference type="OrthoDB" id="21467at2759"/>
<dbReference type="Pfam" id="PF00076">
    <property type="entry name" value="RRM_1"/>
    <property type="match status" value="1"/>
</dbReference>
<dbReference type="InterPro" id="IPR000504">
    <property type="entry name" value="RRM_dom"/>
</dbReference>
<dbReference type="CDD" id="cd12307">
    <property type="entry name" value="RRM_NIFK_like"/>
    <property type="match status" value="1"/>
</dbReference>
<dbReference type="AlphaFoldDB" id="A0A4P9YU86"/>
<dbReference type="SMART" id="SM00360">
    <property type="entry name" value="RRM"/>
    <property type="match status" value="1"/>
</dbReference>
<dbReference type="PANTHER" id="PTHR46754">
    <property type="entry name" value="MKI67 FHA DOMAIN-INTERACTING NUCLEOLAR PHOSPHOPROTEIN"/>
    <property type="match status" value="1"/>
</dbReference>
<evidence type="ECO:0000256" key="3">
    <source>
        <dbReference type="ARBA" id="ARBA00023242"/>
    </source>
</evidence>
<dbReference type="GO" id="GO:0003723">
    <property type="term" value="F:RNA binding"/>
    <property type="evidence" value="ECO:0007669"/>
    <property type="project" value="UniProtKB-UniRule"/>
</dbReference>
<proteinExistence type="predicted"/>